<comment type="caution">
    <text evidence="1">The sequence shown here is derived from an EMBL/GenBank/DDBJ whole genome shotgun (WGS) entry which is preliminary data.</text>
</comment>
<accession>A0A0N0E2J5</accession>
<evidence type="ECO:0008006" key="3">
    <source>
        <dbReference type="Google" id="ProtNLM"/>
    </source>
</evidence>
<dbReference type="OrthoDB" id="7019156at2"/>
<sequence length="154" mass="17023">MLNGKEWQAKLPEFLVEAEQLQTKMQECCQHLALIRNDRDAIDCLLAALHKLSGRADVLGVHCMANFSRHVHDVLNHAPERLNLHDDALQALQGCLTLLAWQLELIDPHTGQLSLDDSEQAELIADLAAQIEVSTTLPAEAKDFTLITFPGPSA</sequence>
<proteinExistence type="predicted"/>
<dbReference type="SUPFAM" id="SSF47226">
    <property type="entry name" value="Histidine-containing phosphotransfer domain, HPT domain"/>
    <property type="match status" value="1"/>
</dbReference>
<dbReference type="RefSeq" id="WP_054063884.1">
    <property type="nucleotide sequence ID" value="NZ_JSYZ01000018.1"/>
</dbReference>
<dbReference type="GO" id="GO:0000160">
    <property type="term" value="P:phosphorelay signal transduction system"/>
    <property type="evidence" value="ECO:0007669"/>
    <property type="project" value="InterPro"/>
</dbReference>
<name>A0A0N0E2J5_9PSED</name>
<dbReference type="Proteomes" id="UP000037931">
    <property type="component" value="Unassembled WGS sequence"/>
</dbReference>
<keyword evidence="2" id="KW-1185">Reference proteome</keyword>
<dbReference type="PATRIC" id="fig|50340.43.peg.1929"/>
<protein>
    <recommendedName>
        <fullName evidence="3">Hpt domain-containing protein</fullName>
    </recommendedName>
</protein>
<dbReference type="EMBL" id="JSYZ01000018">
    <property type="protein sequence ID" value="KPA88950.1"/>
    <property type="molecule type" value="Genomic_DNA"/>
</dbReference>
<organism evidence="1 2">
    <name type="scientific">Pseudomonas asplenii</name>
    <dbReference type="NCBI Taxonomy" id="53407"/>
    <lineage>
        <taxon>Bacteria</taxon>
        <taxon>Pseudomonadati</taxon>
        <taxon>Pseudomonadota</taxon>
        <taxon>Gammaproteobacteria</taxon>
        <taxon>Pseudomonadales</taxon>
        <taxon>Pseudomonadaceae</taxon>
        <taxon>Pseudomonas</taxon>
    </lineage>
</organism>
<dbReference type="InterPro" id="IPR036641">
    <property type="entry name" value="HPT_dom_sf"/>
</dbReference>
<evidence type="ECO:0000313" key="1">
    <source>
        <dbReference type="EMBL" id="KPA88950.1"/>
    </source>
</evidence>
<dbReference type="Gene3D" id="1.20.120.160">
    <property type="entry name" value="HPT domain"/>
    <property type="match status" value="1"/>
</dbReference>
<dbReference type="AlphaFoldDB" id="A0A0N0E2J5"/>
<gene>
    <name evidence="1" type="ORF">PF66_04630</name>
</gene>
<reference evidence="1 2" key="1">
    <citation type="journal article" date="2015" name="PLoS ONE">
        <title>Rice-Infecting Pseudomonas Genomes Are Highly Accessorized and Harbor Multiple Putative Virulence Mechanisms to Cause Sheath Brown Rot.</title>
        <authorList>
            <person name="Quibod I.L."/>
            <person name="Grande G."/>
            <person name="Oreiro E.G."/>
            <person name="Borja F.N."/>
            <person name="Dossa G.S."/>
            <person name="Mauleon R."/>
            <person name="Cruz C.V."/>
            <person name="Oliva R."/>
        </authorList>
    </citation>
    <scope>NUCLEOTIDE SEQUENCE [LARGE SCALE GENOMIC DNA]</scope>
    <source>
        <strain evidence="1 2">IRRI 6609</strain>
    </source>
</reference>
<evidence type="ECO:0000313" key="2">
    <source>
        <dbReference type="Proteomes" id="UP000037931"/>
    </source>
</evidence>